<protein>
    <submittedName>
        <fullName evidence="5">Type II/IV secretion system protein</fullName>
    </submittedName>
</protein>
<dbReference type="GO" id="GO:0005524">
    <property type="term" value="F:ATP binding"/>
    <property type="evidence" value="ECO:0007669"/>
    <property type="project" value="UniProtKB-KW"/>
</dbReference>
<gene>
    <name evidence="5" type="ORF">HMPREF0501_00984</name>
</gene>
<feature type="domain" description="Bacterial type II secretion system protein E" evidence="4">
    <location>
        <begin position="6"/>
        <end position="211"/>
    </location>
</feature>
<evidence type="ECO:0000256" key="2">
    <source>
        <dbReference type="ARBA" id="ARBA00022741"/>
    </source>
</evidence>
<dbReference type="GO" id="GO:0005886">
    <property type="term" value="C:plasma membrane"/>
    <property type="evidence" value="ECO:0007669"/>
    <property type="project" value="TreeGrafter"/>
</dbReference>
<dbReference type="Proteomes" id="UP000003987">
    <property type="component" value="Unassembled WGS sequence"/>
</dbReference>
<dbReference type="PANTHER" id="PTHR30258:SF2">
    <property type="entry name" value="COMG OPERON PROTEIN 1"/>
    <property type="match status" value="1"/>
</dbReference>
<proteinExistence type="inferred from homology"/>
<dbReference type="HOGENOM" id="CLU_013446_3_1_9"/>
<evidence type="ECO:0000256" key="1">
    <source>
        <dbReference type="ARBA" id="ARBA00006611"/>
    </source>
</evidence>
<accession>C7XWI1</accession>
<name>C7XWI1_9LACO</name>
<dbReference type="GO" id="GO:0016887">
    <property type="term" value="F:ATP hydrolysis activity"/>
    <property type="evidence" value="ECO:0007669"/>
    <property type="project" value="TreeGrafter"/>
</dbReference>
<keyword evidence="2" id="KW-0547">Nucleotide-binding</keyword>
<dbReference type="STRING" id="575594.HMPREF0501_00984"/>
<dbReference type="PANTHER" id="PTHR30258">
    <property type="entry name" value="TYPE II SECRETION SYSTEM PROTEIN GSPE-RELATED"/>
    <property type="match status" value="1"/>
</dbReference>
<keyword evidence="3" id="KW-0067">ATP-binding</keyword>
<keyword evidence="6" id="KW-1185">Reference proteome</keyword>
<evidence type="ECO:0000256" key="3">
    <source>
        <dbReference type="ARBA" id="ARBA00022840"/>
    </source>
</evidence>
<evidence type="ECO:0000259" key="4">
    <source>
        <dbReference type="Pfam" id="PF00437"/>
    </source>
</evidence>
<sequence length="258" mass="29235">MNTVDPQSGAWRWQYRNQIINIRLSTVGDFRGYESMVLRFIYPLQSLSYRMLKPEQWEKLKQMTAQAGLVLFAGPIGSGKTTTMYRLVREQYSQAVVLTIEDPVEVVEENFIQLQVNSVAGMGYPELLRLALRHHPQVLIIGEIRDPTTTKTAIEAALSGHVVLATIHAQSASGVIARLEQLGIEKYYVQQAVHGACYQRLVPLISRDDQGIIFDLQTFDQLQENQGGKIGDEWKAILQAAFDQGKITQKNRQKFWQG</sequence>
<dbReference type="eggNOG" id="COG2804">
    <property type="taxonomic scope" value="Bacteria"/>
</dbReference>
<dbReference type="RefSeq" id="WP_006916819.1">
    <property type="nucleotide sequence ID" value="NZ_GG698804.1"/>
</dbReference>
<dbReference type="AlphaFoldDB" id="C7XWI1"/>
<reference evidence="5 6" key="1">
    <citation type="submission" date="2009-06" db="EMBL/GenBank/DDBJ databases">
        <title>The Genome Sequence of Lactobacillus coleohominis strain 101-4-CHN.</title>
        <authorList>
            <consortium name="The Broad Institute Genome Sequencing Platform"/>
            <person name="Ward D."/>
            <person name="Young S.K."/>
            <person name="Zeng Q."/>
            <person name="Koehrsen M."/>
            <person name="Alvarado L."/>
            <person name="Berlin A."/>
            <person name="Borenstein D."/>
            <person name="Chen Z."/>
            <person name="Engels R."/>
            <person name="Freedman E."/>
            <person name="Gellesch M."/>
            <person name="Goldberg J."/>
            <person name="Griggs A."/>
            <person name="Gujja S."/>
            <person name="Heiman D."/>
            <person name="Hepburn T."/>
            <person name="Howarth C."/>
            <person name="Jen D."/>
            <person name="Larson L."/>
            <person name="Lewis B."/>
            <person name="Mehta T."/>
            <person name="Park D."/>
            <person name="Pearson M."/>
            <person name="Roberts A."/>
            <person name="Saif S."/>
            <person name="Shea T."/>
            <person name="Shenoy N."/>
            <person name="Sisk P."/>
            <person name="Stolte C."/>
            <person name="Sykes S."/>
            <person name="Walk T."/>
            <person name="White J."/>
            <person name="Yandava C."/>
            <person name="Liu Y."/>
            <person name="Xu Q."/>
            <person name="Lander E."/>
            <person name="Nusbaum C."/>
            <person name="Galagan J."/>
            <person name="Birren B."/>
        </authorList>
    </citation>
    <scope>NUCLEOTIDE SEQUENCE [LARGE SCALE GENOMIC DNA]</scope>
    <source>
        <strain evidence="5 6">101-4-CHN</strain>
    </source>
</reference>
<dbReference type="Gene3D" id="3.40.50.300">
    <property type="entry name" value="P-loop containing nucleotide triphosphate hydrolases"/>
    <property type="match status" value="1"/>
</dbReference>
<dbReference type="CDD" id="cd01129">
    <property type="entry name" value="PulE-GspE-like"/>
    <property type="match status" value="1"/>
</dbReference>
<evidence type="ECO:0000313" key="5">
    <source>
        <dbReference type="EMBL" id="EEU29979.1"/>
    </source>
</evidence>
<dbReference type="InterPro" id="IPR001482">
    <property type="entry name" value="T2SS/T4SS_dom"/>
</dbReference>
<dbReference type="SUPFAM" id="SSF52540">
    <property type="entry name" value="P-loop containing nucleoside triphosphate hydrolases"/>
    <property type="match status" value="1"/>
</dbReference>
<dbReference type="Pfam" id="PF00437">
    <property type="entry name" value="T2SSE"/>
    <property type="match status" value="1"/>
</dbReference>
<dbReference type="EMBL" id="GG698804">
    <property type="protein sequence ID" value="EEU29979.1"/>
    <property type="molecule type" value="Genomic_DNA"/>
</dbReference>
<comment type="similarity">
    <text evidence="1">Belongs to the GSP E family.</text>
</comment>
<dbReference type="InterPro" id="IPR027417">
    <property type="entry name" value="P-loop_NTPase"/>
</dbReference>
<organism evidence="5 6">
    <name type="scientific">Limosilactobacillus coleohominis 101-4-CHN</name>
    <dbReference type="NCBI Taxonomy" id="575594"/>
    <lineage>
        <taxon>Bacteria</taxon>
        <taxon>Bacillati</taxon>
        <taxon>Bacillota</taxon>
        <taxon>Bacilli</taxon>
        <taxon>Lactobacillales</taxon>
        <taxon>Lactobacillaceae</taxon>
        <taxon>Limosilactobacillus</taxon>
    </lineage>
</organism>
<evidence type="ECO:0000313" key="6">
    <source>
        <dbReference type="Proteomes" id="UP000003987"/>
    </source>
</evidence>